<evidence type="ECO:0000256" key="1">
    <source>
        <dbReference type="SAM" id="MobiDB-lite"/>
    </source>
</evidence>
<gene>
    <name evidence="2" type="ORF">FEHR0123_LOCUS2675</name>
</gene>
<evidence type="ECO:0000313" key="2">
    <source>
        <dbReference type="EMBL" id="CAE0307768.1"/>
    </source>
</evidence>
<proteinExistence type="predicted"/>
<dbReference type="AlphaFoldDB" id="A0A7S3MKK8"/>
<feature type="region of interest" description="Disordered" evidence="1">
    <location>
        <begin position="507"/>
        <end position="528"/>
    </location>
</feature>
<accession>A0A7S3MKK8</accession>
<dbReference type="EMBL" id="HBIE01008330">
    <property type="protein sequence ID" value="CAE0307768.1"/>
    <property type="molecule type" value="Transcribed_RNA"/>
</dbReference>
<protein>
    <submittedName>
        <fullName evidence="2">Uncharacterized protein</fullName>
    </submittedName>
</protein>
<reference evidence="2" key="1">
    <citation type="submission" date="2021-01" db="EMBL/GenBank/DDBJ databases">
        <authorList>
            <person name="Corre E."/>
            <person name="Pelletier E."/>
            <person name="Niang G."/>
            <person name="Scheremetjew M."/>
            <person name="Finn R."/>
            <person name="Kale V."/>
            <person name="Holt S."/>
            <person name="Cochrane G."/>
            <person name="Meng A."/>
            <person name="Brown T."/>
            <person name="Cohen L."/>
        </authorList>
    </citation>
    <scope>NUCLEOTIDE SEQUENCE</scope>
    <source>
        <strain evidence="2">Fehren 1</strain>
    </source>
</reference>
<feature type="compositionally biased region" description="Low complexity" evidence="1">
    <location>
        <begin position="511"/>
        <end position="520"/>
    </location>
</feature>
<organism evidence="2">
    <name type="scientific">Favella ehrenbergii</name>
    <dbReference type="NCBI Taxonomy" id="182087"/>
    <lineage>
        <taxon>Eukaryota</taxon>
        <taxon>Sar</taxon>
        <taxon>Alveolata</taxon>
        <taxon>Ciliophora</taxon>
        <taxon>Intramacronucleata</taxon>
        <taxon>Spirotrichea</taxon>
        <taxon>Choreotrichia</taxon>
        <taxon>Tintinnida</taxon>
        <taxon>Xystonellidae</taxon>
        <taxon>Favella</taxon>
    </lineage>
</organism>
<sequence length="528" mass="61302">MLSYLFGGAKPENENENPELAMREAMDKHGDFQTNLDGTLKYDDYVILRAIVTRQAMRAFLPKKESLNVRKLEAFREKNQQKYVATFREGQQEFQNSIIGMTKKACEWIELDAQNYQLTVKQYMEDPEKRRELQEKDSEVRMALEAKEVTQTQDDIIKASKFKFKRDMEMFRKLQTLKFTSSPQATSEIQAIEMSKTSDALEEEFGFNLQHLAHASKHFNLEDNEELKSFRRLVIAQKESEEKAEFDRAQPPAEVIELLVAEGKVLGEPQYKQDGTMTFDYFLETNKIITKYVIKQTAEGLAEHAVKRRAAIKANNEEEFQKLVLNTANWEQLTQTLIQANLYQALKVPKQVFEKSQQVYLMEPQKRTVFEEELQSLRESMRTRQPQELTREQCLDAVKRLEAAKFEAQKKMYEFVRSQRVAPQMINAVIKVEKLKADDHFFNETGIEEEDVEPSIKRLSLEEEEEFKAIIEEFKQKSEAFLESKKDETAAYMKKAQAAAMMMEAKRKAAAEQAASQAAAGEEEKKAE</sequence>
<name>A0A7S3MKK8_9SPIT</name>